<proteinExistence type="predicted"/>
<keyword evidence="2" id="KW-1185">Reference proteome</keyword>
<dbReference type="EMBL" id="JACHIG010000001">
    <property type="protein sequence ID" value="MBB5030576.1"/>
    <property type="molecule type" value="Genomic_DNA"/>
</dbReference>
<evidence type="ECO:0000313" key="1">
    <source>
        <dbReference type="EMBL" id="MBB5030576.1"/>
    </source>
</evidence>
<reference evidence="1 2" key="1">
    <citation type="submission" date="2020-08" db="EMBL/GenBank/DDBJ databases">
        <title>Genomic Encyclopedia of Type Strains, Phase IV (KMG-IV): sequencing the most valuable type-strain genomes for metagenomic binning, comparative biology and taxonomic classification.</title>
        <authorList>
            <person name="Goeker M."/>
        </authorList>
    </citation>
    <scope>NUCLEOTIDE SEQUENCE [LARGE SCALE GENOMIC DNA]</scope>
    <source>
        <strain evidence="1 2">DSM 12252</strain>
    </source>
</reference>
<dbReference type="Proteomes" id="UP000590740">
    <property type="component" value="Unassembled WGS sequence"/>
</dbReference>
<protein>
    <submittedName>
        <fullName evidence="1">Uncharacterized protein</fullName>
    </submittedName>
</protein>
<comment type="caution">
    <text evidence="1">The sequence shown here is derived from an EMBL/GenBank/DDBJ whole genome shotgun (WGS) entry which is preliminary data.</text>
</comment>
<evidence type="ECO:0000313" key="2">
    <source>
        <dbReference type="Proteomes" id="UP000590740"/>
    </source>
</evidence>
<dbReference type="RefSeq" id="WP_184337358.1">
    <property type="nucleotide sequence ID" value="NZ_JACHIG010000001.1"/>
</dbReference>
<gene>
    <name evidence="1" type="ORF">HNQ65_000130</name>
</gene>
<organism evidence="1 2">
    <name type="scientific">Prosthecobacter vanneervenii</name>
    <dbReference type="NCBI Taxonomy" id="48466"/>
    <lineage>
        <taxon>Bacteria</taxon>
        <taxon>Pseudomonadati</taxon>
        <taxon>Verrucomicrobiota</taxon>
        <taxon>Verrucomicrobiia</taxon>
        <taxon>Verrucomicrobiales</taxon>
        <taxon>Verrucomicrobiaceae</taxon>
        <taxon>Prosthecobacter</taxon>
    </lineage>
</organism>
<name>A0A7W8DI72_9BACT</name>
<accession>A0A7W8DI72</accession>
<dbReference type="AlphaFoldDB" id="A0A7W8DI72"/>
<sequence length="231" mass="27186">MTAASQSQSYLMPNAADMLRQKECERRIYRTDSDFLGKIEPLAQWFCDKYPGNRQPKHYCELVSGRYGKGSYDFAVRHMIRWGRADARLIEDAFQISLPPFIHEFYSQVQEAVLVWRNIIHILPPEEVIAWERQNREWEGKGNGPVRLVRFIKSYSVSGDIAIRRSVSDDKWRMFYVSVDDEANYEEARLDHYTLAEDLDSWLQYLMTNDGAYSQDEFHQSEAAYLMTRVT</sequence>